<name>A0AAV4M9B7_CAEEX</name>
<evidence type="ECO:0000256" key="1">
    <source>
        <dbReference type="SAM" id="MobiDB-lite"/>
    </source>
</evidence>
<dbReference type="Proteomes" id="UP001054945">
    <property type="component" value="Unassembled WGS sequence"/>
</dbReference>
<comment type="caution">
    <text evidence="2">The sequence shown here is derived from an EMBL/GenBank/DDBJ whole genome shotgun (WGS) entry which is preliminary data.</text>
</comment>
<keyword evidence="3" id="KW-1185">Reference proteome</keyword>
<feature type="region of interest" description="Disordered" evidence="1">
    <location>
        <begin position="13"/>
        <end position="35"/>
    </location>
</feature>
<evidence type="ECO:0000313" key="3">
    <source>
        <dbReference type="Proteomes" id="UP001054945"/>
    </source>
</evidence>
<protein>
    <submittedName>
        <fullName evidence="2">Uncharacterized protein</fullName>
    </submittedName>
</protein>
<sequence>MHLFIATEICRGSTSARKRENRNEQPGAGFSSACGRKRAKRGMPCEGALLSQNFGGPRRDWERKSENRPNRLLNIIFSSFFA</sequence>
<proteinExistence type="predicted"/>
<reference evidence="2 3" key="1">
    <citation type="submission" date="2021-06" db="EMBL/GenBank/DDBJ databases">
        <title>Caerostris extrusa draft genome.</title>
        <authorList>
            <person name="Kono N."/>
            <person name="Arakawa K."/>
        </authorList>
    </citation>
    <scope>NUCLEOTIDE SEQUENCE [LARGE SCALE GENOMIC DNA]</scope>
</reference>
<accession>A0AAV4M9B7</accession>
<gene>
    <name evidence="2" type="ORF">CEXT_272781</name>
</gene>
<organism evidence="2 3">
    <name type="scientific">Caerostris extrusa</name>
    <name type="common">Bark spider</name>
    <name type="synonym">Caerostris bankana</name>
    <dbReference type="NCBI Taxonomy" id="172846"/>
    <lineage>
        <taxon>Eukaryota</taxon>
        <taxon>Metazoa</taxon>
        <taxon>Ecdysozoa</taxon>
        <taxon>Arthropoda</taxon>
        <taxon>Chelicerata</taxon>
        <taxon>Arachnida</taxon>
        <taxon>Araneae</taxon>
        <taxon>Araneomorphae</taxon>
        <taxon>Entelegynae</taxon>
        <taxon>Araneoidea</taxon>
        <taxon>Araneidae</taxon>
        <taxon>Caerostris</taxon>
    </lineage>
</organism>
<evidence type="ECO:0000313" key="2">
    <source>
        <dbReference type="EMBL" id="GIX68949.1"/>
    </source>
</evidence>
<dbReference type="AlphaFoldDB" id="A0AAV4M9B7"/>
<dbReference type="EMBL" id="BPLR01002010">
    <property type="protein sequence ID" value="GIX68949.1"/>
    <property type="molecule type" value="Genomic_DNA"/>
</dbReference>